<evidence type="ECO:0000313" key="4">
    <source>
        <dbReference type="WBParaSite" id="NBR_0001434101-mRNA-1"/>
    </source>
</evidence>
<evidence type="ECO:0000256" key="1">
    <source>
        <dbReference type="SAM" id="MobiDB-lite"/>
    </source>
</evidence>
<reference evidence="2 3" key="2">
    <citation type="submission" date="2018-11" db="EMBL/GenBank/DDBJ databases">
        <authorList>
            <consortium name="Pathogen Informatics"/>
        </authorList>
    </citation>
    <scope>NUCLEOTIDE SEQUENCE [LARGE SCALE GENOMIC DNA]</scope>
</reference>
<sequence>MIKSAKTRPESGGERGGSTLTKSGRDRRRWLVVDAKSHQIIHNDRQSGKKRPRRGQSDDDTQKNMMPMPMALHDADPGRLNGGQPD</sequence>
<name>A0A0N4YCQ6_NIPBR</name>
<evidence type="ECO:0000313" key="2">
    <source>
        <dbReference type="EMBL" id="VDL77931.1"/>
    </source>
</evidence>
<evidence type="ECO:0000313" key="3">
    <source>
        <dbReference type="Proteomes" id="UP000271162"/>
    </source>
</evidence>
<dbReference type="WBParaSite" id="NBR_0001434101-mRNA-1">
    <property type="protein sequence ID" value="NBR_0001434101-mRNA-1"/>
    <property type="gene ID" value="NBR_0001434101"/>
</dbReference>
<proteinExistence type="predicted"/>
<organism evidence="4">
    <name type="scientific">Nippostrongylus brasiliensis</name>
    <name type="common">Rat hookworm</name>
    <dbReference type="NCBI Taxonomy" id="27835"/>
    <lineage>
        <taxon>Eukaryota</taxon>
        <taxon>Metazoa</taxon>
        <taxon>Ecdysozoa</taxon>
        <taxon>Nematoda</taxon>
        <taxon>Chromadorea</taxon>
        <taxon>Rhabditida</taxon>
        <taxon>Rhabditina</taxon>
        <taxon>Rhabditomorpha</taxon>
        <taxon>Strongyloidea</taxon>
        <taxon>Heligmosomidae</taxon>
        <taxon>Nippostrongylus</taxon>
    </lineage>
</organism>
<protein>
    <submittedName>
        <fullName evidence="4">HNH endonuclease</fullName>
    </submittedName>
</protein>
<dbReference type="AlphaFoldDB" id="A0A0N4YCQ6"/>
<feature type="compositionally biased region" description="Basic and acidic residues" evidence="1">
    <location>
        <begin position="29"/>
        <end position="47"/>
    </location>
</feature>
<gene>
    <name evidence="2" type="ORF">NBR_LOCUS14342</name>
</gene>
<feature type="region of interest" description="Disordered" evidence="1">
    <location>
        <begin position="1"/>
        <end position="86"/>
    </location>
</feature>
<dbReference type="EMBL" id="UYSL01021325">
    <property type="protein sequence ID" value="VDL77931.1"/>
    <property type="molecule type" value="Genomic_DNA"/>
</dbReference>
<keyword evidence="3" id="KW-1185">Reference proteome</keyword>
<accession>A0A0N4YCQ6</accession>
<dbReference type="Proteomes" id="UP000271162">
    <property type="component" value="Unassembled WGS sequence"/>
</dbReference>
<reference evidence="4" key="1">
    <citation type="submission" date="2017-02" db="UniProtKB">
        <authorList>
            <consortium name="WormBaseParasite"/>
        </authorList>
    </citation>
    <scope>IDENTIFICATION</scope>
</reference>